<feature type="signal peptide" evidence="7">
    <location>
        <begin position="1"/>
        <end position="24"/>
    </location>
</feature>
<accession>A0ABU3B985</accession>
<dbReference type="Proteomes" id="UP001259982">
    <property type="component" value="Unassembled WGS sequence"/>
</dbReference>
<keyword evidence="1" id="KW-0813">Transport</keyword>
<keyword evidence="2 6" id="KW-0349">Heme</keyword>
<evidence type="ECO:0000256" key="7">
    <source>
        <dbReference type="SAM" id="SignalP"/>
    </source>
</evidence>
<organism evidence="9 10">
    <name type="scientific">Spectribacter acetivorans</name>
    <dbReference type="NCBI Taxonomy" id="3075603"/>
    <lineage>
        <taxon>Bacteria</taxon>
        <taxon>Pseudomonadati</taxon>
        <taxon>Pseudomonadota</taxon>
        <taxon>Gammaproteobacteria</taxon>
        <taxon>Salinisphaerales</taxon>
        <taxon>Salinisphaeraceae</taxon>
        <taxon>Spectribacter</taxon>
    </lineage>
</organism>
<dbReference type="InterPro" id="IPR050597">
    <property type="entry name" value="Cytochrome_c_Oxidase_Subunit"/>
</dbReference>
<comment type="caution">
    <text evidence="9">The sequence shown here is derived from an EMBL/GenBank/DDBJ whole genome shotgun (WGS) entry which is preliminary data.</text>
</comment>
<evidence type="ECO:0000313" key="10">
    <source>
        <dbReference type="Proteomes" id="UP001259982"/>
    </source>
</evidence>
<dbReference type="PANTHER" id="PTHR33751:SF9">
    <property type="entry name" value="CYTOCHROME C4"/>
    <property type="match status" value="1"/>
</dbReference>
<proteinExistence type="predicted"/>
<dbReference type="PANTHER" id="PTHR33751">
    <property type="entry name" value="CBB3-TYPE CYTOCHROME C OXIDASE SUBUNIT FIXP"/>
    <property type="match status" value="1"/>
</dbReference>
<dbReference type="SUPFAM" id="SSF46626">
    <property type="entry name" value="Cytochrome c"/>
    <property type="match status" value="1"/>
</dbReference>
<evidence type="ECO:0000256" key="3">
    <source>
        <dbReference type="ARBA" id="ARBA00022723"/>
    </source>
</evidence>
<dbReference type="PROSITE" id="PS51007">
    <property type="entry name" value="CYTC"/>
    <property type="match status" value="1"/>
</dbReference>
<gene>
    <name evidence="9" type="ORF">RM531_07730</name>
</gene>
<evidence type="ECO:0000256" key="5">
    <source>
        <dbReference type="ARBA" id="ARBA00023004"/>
    </source>
</evidence>
<keyword evidence="4" id="KW-0249">Electron transport</keyword>
<keyword evidence="5 6" id="KW-0408">Iron</keyword>
<evidence type="ECO:0000313" key="9">
    <source>
        <dbReference type="EMBL" id="MDT0618362.1"/>
    </source>
</evidence>
<feature type="domain" description="Cytochrome c" evidence="8">
    <location>
        <begin position="27"/>
        <end position="108"/>
    </location>
</feature>
<evidence type="ECO:0000256" key="1">
    <source>
        <dbReference type="ARBA" id="ARBA00022448"/>
    </source>
</evidence>
<evidence type="ECO:0000256" key="2">
    <source>
        <dbReference type="ARBA" id="ARBA00022617"/>
    </source>
</evidence>
<dbReference type="RefSeq" id="WP_311658459.1">
    <property type="nucleotide sequence ID" value="NZ_JAVRHY010000005.1"/>
</dbReference>
<dbReference type="EMBL" id="JAVRHY010000005">
    <property type="protein sequence ID" value="MDT0618362.1"/>
    <property type="molecule type" value="Genomic_DNA"/>
</dbReference>
<feature type="chain" id="PRO_5045920937" evidence="7">
    <location>
        <begin position="25"/>
        <end position="110"/>
    </location>
</feature>
<keyword evidence="10" id="KW-1185">Reference proteome</keyword>
<dbReference type="Gene3D" id="1.10.760.10">
    <property type="entry name" value="Cytochrome c-like domain"/>
    <property type="match status" value="1"/>
</dbReference>
<sequence>MKKIWRIGAAGILAAVGFAGPAAAQEGDPEAGRIKASTCMGCHGIEDYSNVYPTFAVPRLGGQHADYIESALKAYRDGQRNHPTMNAQASSLSDQDMADIAAYLSESPGE</sequence>
<protein>
    <submittedName>
        <fullName evidence="9">Cytochrome c</fullName>
    </submittedName>
</protein>
<name>A0ABU3B985_9GAMM</name>
<keyword evidence="7" id="KW-0732">Signal</keyword>
<dbReference type="InterPro" id="IPR009056">
    <property type="entry name" value="Cyt_c-like_dom"/>
</dbReference>
<reference evidence="9 10" key="1">
    <citation type="submission" date="2023-09" db="EMBL/GenBank/DDBJ databases">
        <authorList>
            <person name="Rey-Velasco X."/>
        </authorList>
    </citation>
    <scope>NUCLEOTIDE SEQUENCE [LARGE SCALE GENOMIC DNA]</scope>
    <source>
        <strain evidence="9 10">P385</strain>
    </source>
</reference>
<dbReference type="Pfam" id="PF00034">
    <property type="entry name" value="Cytochrom_C"/>
    <property type="match status" value="1"/>
</dbReference>
<evidence type="ECO:0000256" key="4">
    <source>
        <dbReference type="ARBA" id="ARBA00022982"/>
    </source>
</evidence>
<dbReference type="InterPro" id="IPR036909">
    <property type="entry name" value="Cyt_c-like_dom_sf"/>
</dbReference>
<keyword evidence="3 6" id="KW-0479">Metal-binding</keyword>
<evidence type="ECO:0000256" key="6">
    <source>
        <dbReference type="PROSITE-ProRule" id="PRU00433"/>
    </source>
</evidence>
<evidence type="ECO:0000259" key="8">
    <source>
        <dbReference type="PROSITE" id="PS51007"/>
    </source>
</evidence>